<dbReference type="InterPro" id="IPR002104">
    <property type="entry name" value="Integrase_catalytic"/>
</dbReference>
<dbReference type="RefSeq" id="WP_154233786.1">
    <property type="nucleotide sequence ID" value="NZ_CP072520.1"/>
</dbReference>
<organism evidence="3 4">
    <name type="scientific">Burkholderia seminalis</name>
    <dbReference type="NCBI Taxonomy" id="488731"/>
    <lineage>
        <taxon>Bacteria</taxon>
        <taxon>Pseudomonadati</taxon>
        <taxon>Pseudomonadota</taxon>
        <taxon>Betaproteobacteria</taxon>
        <taxon>Burkholderiales</taxon>
        <taxon>Burkholderiaceae</taxon>
        <taxon>Burkholderia</taxon>
        <taxon>Burkholderia cepacia complex</taxon>
    </lineage>
</organism>
<evidence type="ECO:0000313" key="4">
    <source>
        <dbReference type="Proteomes" id="UP000027834"/>
    </source>
</evidence>
<evidence type="ECO:0000256" key="1">
    <source>
        <dbReference type="ARBA" id="ARBA00023172"/>
    </source>
</evidence>
<dbReference type="GO" id="GO:0006310">
    <property type="term" value="P:DNA recombination"/>
    <property type="evidence" value="ECO:0007669"/>
    <property type="project" value="UniProtKB-KW"/>
</dbReference>
<dbReference type="Gene3D" id="1.10.443.10">
    <property type="entry name" value="Intergrase catalytic core"/>
    <property type="match status" value="1"/>
</dbReference>
<dbReference type="GO" id="GO:0003677">
    <property type="term" value="F:DNA binding"/>
    <property type="evidence" value="ECO:0007669"/>
    <property type="project" value="InterPro"/>
</dbReference>
<dbReference type="AlphaFoldDB" id="A0A8A8D2X0"/>
<reference evidence="3" key="2">
    <citation type="submission" date="2021-03" db="EMBL/GenBank/DDBJ databases">
        <title>Complete genome sequence of Burkholderia seminalis 869T2.</title>
        <authorList>
            <person name="Hung S.-H."/>
            <person name="Huang C.-T."/>
            <person name="Huang C.-C."/>
            <person name="Kuo C.-H."/>
        </authorList>
    </citation>
    <scope>NUCLEOTIDE SEQUENCE</scope>
    <source>
        <strain evidence="3">869T2</strain>
    </source>
</reference>
<dbReference type="EMBL" id="CP072520">
    <property type="protein sequence ID" value="QTO19076.1"/>
    <property type="molecule type" value="Genomic_DNA"/>
</dbReference>
<dbReference type="InterPro" id="IPR011010">
    <property type="entry name" value="DNA_brk_join_enz"/>
</dbReference>
<name>A0A8A8D2X0_9BURK</name>
<dbReference type="InterPro" id="IPR013762">
    <property type="entry name" value="Integrase-like_cat_sf"/>
</dbReference>
<accession>A0A8A8D2X0</accession>
<keyword evidence="1" id="KW-0233">DNA recombination</keyword>
<dbReference type="GO" id="GO:0015074">
    <property type="term" value="P:DNA integration"/>
    <property type="evidence" value="ECO:0007669"/>
    <property type="project" value="InterPro"/>
</dbReference>
<reference evidence="3" key="1">
    <citation type="submission" date="2014-04" db="EMBL/GenBank/DDBJ databases">
        <authorList>
            <person name="Ho Y.-N."/>
            <person name="Huang C.-C."/>
        </authorList>
    </citation>
    <scope>NUCLEOTIDE SEQUENCE</scope>
    <source>
        <strain evidence="3">869T2</strain>
    </source>
</reference>
<dbReference type="SUPFAM" id="SSF56349">
    <property type="entry name" value="DNA breaking-rejoining enzymes"/>
    <property type="match status" value="1"/>
</dbReference>
<dbReference type="Proteomes" id="UP000027834">
    <property type="component" value="Chromosome 1"/>
</dbReference>
<evidence type="ECO:0000259" key="2">
    <source>
        <dbReference type="PROSITE" id="PS51898"/>
    </source>
</evidence>
<dbReference type="PROSITE" id="PS51898">
    <property type="entry name" value="TYR_RECOMBINASE"/>
    <property type="match status" value="1"/>
</dbReference>
<feature type="domain" description="Tyr recombinase" evidence="2">
    <location>
        <begin position="1"/>
        <end position="38"/>
    </location>
</feature>
<protein>
    <recommendedName>
        <fullName evidence="2">Tyr recombinase domain-containing protein</fullName>
    </recommendedName>
</protein>
<proteinExistence type="predicted"/>
<evidence type="ECO:0000313" key="3">
    <source>
        <dbReference type="EMBL" id="QTO19076.1"/>
    </source>
</evidence>
<gene>
    <name evidence="3" type="ORF">DT99_002170</name>
</gene>
<sequence length="85" mass="9289">MMNSGNILTLQRILGHSSLQMTIRYSHLAPDHLKEATRLNPLVSLSNRESARTPNSTAHLDQVNEHCEHAPVRADVSADGPAHTG</sequence>
<keyword evidence="4" id="KW-1185">Reference proteome</keyword>